<dbReference type="InterPro" id="IPR001849">
    <property type="entry name" value="PH_domain"/>
</dbReference>
<dbReference type="EMBL" id="JBBPFD010000021">
    <property type="protein sequence ID" value="KAK7881993.1"/>
    <property type="molecule type" value="Genomic_DNA"/>
</dbReference>
<keyword evidence="3" id="KW-0677">Repeat</keyword>
<evidence type="ECO:0000313" key="7">
    <source>
        <dbReference type="EMBL" id="KAK7881993.1"/>
    </source>
</evidence>
<feature type="region of interest" description="Disordered" evidence="5">
    <location>
        <begin position="218"/>
        <end position="261"/>
    </location>
</feature>
<dbReference type="SUPFAM" id="SSF50729">
    <property type="entry name" value="PH domain-like"/>
    <property type="match status" value="1"/>
</dbReference>
<dbReference type="SUPFAM" id="SSF46966">
    <property type="entry name" value="Spectrin repeat"/>
    <property type="match status" value="1"/>
</dbReference>
<feature type="domain" description="PH" evidence="6">
    <location>
        <begin position="535"/>
        <end position="643"/>
    </location>
</feature>
<dbReference type="Pfam" id="PF15410">
    <property type="entry name" value="PH_9"/>
    <property type="match status" value="1"/>
</dbReference>
<keyword evidence="8" id="KW-1185">Reference proteome</keyword>
<evidence type="ECO:0000256" key="5">
    <source>
        <dbReference type="SAM" id="MobiDB-lite"/>
    </source>
</evidence>
<keyword evidence="2" id="KW-0117">Actin capping</keyword>
<keyword evidence="4" id="KW-0009">Actin-binding</keyword>
<feature type="compositionally biased region" description="Basic and acidic residues" evidence="5">
    <location>
        <begin position="663"/>
        <end position="724"/>
    </location>
</feature>
<dbReference type="CDD" id="cd10571">
    <property type="entry name" value="PH_beta_spectrin"/>
    <property type="match status" value="1"/>
</dbReference>
<dbReference type="SMART" id="SM00233">
    <property type="entry name" value="PH"/>
    <property type="match status" value="1"/>
</dbReference>
<evidence type="ECO:0000259" key="6">
    <source>
        <dbReference type="PROSITE" id="PS50003"/>
    </source>
</evidence>
<dbReference type="InterPro" id="IPR011993">
    <property type="entry name" value="PH-like_dom_sf"/>
</dbReference>
<dbReference type="FunFam" id="2.30.29.30:FF:000024">
    <property type="entry name" value="Spectrin beta chain"/>
    <property type="match status" value="1"/>
</dbReference>
<dbReference type="InterPro" id="IPR001605">
    <property type="entry name" value="PH_dom-spectrin-type"/>
</dbReference>
<accession>A0AAW0MMK0</accession>
<feature type="compositionally biased region" description="Basic and acidic residues" evidence="5">
    <location>
        <begin position="487"/>
        <end position="499"/>
    </location>
</feature>
<evidence type="ECO:0000256" key="4">
    <source>
        <dbReference type="ARBA" id="ARBA00023203"/>
    </source>
</evidence>
<evidence type="ECO:0000256" key="2">
    <source>
        <dbReference type="ARBA" id="ARBA00022467"/>
    </source>
</evidence>
<evidence type="ECO:0000313" key="8">
    <source>
        <dbReference type="Proteomes" id="UP001460270"/>
    </source>
</evidence>
<dbReference type="InterPro" id="IPR018159">
    <property type="entry name" value="Spectrin/alpha-actinin"/>
</dbReference>
<dbReference type="AlphaFoldDB" id="A0AAW0MMK0"/>
<feature type="region of interest" description="Disordered" evidence="5">
    <location>
        <begin position="644"/>
        <end position="724"/>
    </location>
</feature>
<gene>
    <name evidence="7" type="ORF">WMY93_028167</name>
</gene>
<organism evidence="7 8">
    <name type="scientific">Mugilogobius chulae</name>
    <name type="common">yellowstripe goby</name>
    <dbReference type="NCBI Taxonomy" id="88201"/>
    <lineage>
        <taxon>Eukaryota</taxon>
        <taxon>Metazoa</taxon>
        <taxon>Chordata</taxon>
        <taxon>Craniata</taxon>
        <taxon>Vertebrata</taxon>
        <taxon>Euteleostomi</taxon>
        <taxon>Actinopterygii</taxon>
        <taxon>Neopterygii</taxon>
        <taxon>Teleostei</taxon>
        <taxon>Neoteleostei</taxon>
        <taxon>Acanthomorphata</taxon>
        <taxon>Gobiaria</taxon>
        <taxon>Gobiiformes</taxon>
        <taxon>Gobioidei</taxon>
        <taxon>Gobiidae</taxon>
        <taxon>Gobionellinae</taxon>
        <taxon>Mugilogobius</taxon>
    </lineage>
</organism>
<comment type="caution">
    <text evidence="7">The sequence shown here is derived from an EMBL/GenBank/DDBJ whole genome shotgun (WGS) entry which is preliminary data.</text>
</comment>
<feature type="region of interest" description="Disordered" evidence="5">
    <location>
        <begin position="334"/>
        <end position="538"/>
    </location>
</feature>
<dbReference type="Pfam" id="PF00435">
    <property type="entry name" value="Spectrin"/>
    <property type="match status" value="1"/>
</dbReference>
<dbReference type="FunFam" id="1.20.58.60:FF:000018">
    <property type="entry name" value="Spectrin beta chain"/>
    <property type="match status" value="1"/>
</dbReference>
<dbReference type="SMART" id="SM00150">
    <property type="entry name" value="SPEC"/>
    <property type="match status" value="1"/>
</dbReference>
<dbReference type="Gene3D" id="1.20.58.60">
    <property type="match status" value="2"/>
</dbReference>
<reference evidence="8" key="1">
    <citation type="submission" date="2024-04" db="EMBL/GenBank/DDBJ databases">
        <title>Salinicola lusitanus LLJ914,a marine bacterium isolated from the Okinawa Trough.</title>
        <authorList>
            <person name="Li J."/>
        </authorList>
    </citation>
    <scope>NUCLEOTIDE SEQUENCE [LARGE SCALE GENOMIC DNA]</scope>
</reference>
<dbReference type="Gene3D" id="2.30.29.30">
    <property type="entry name" value="Pleckstrin-homology domain (PH domain)/Phosphotyrosine-binding domain (PTB)"/>
    <property type="match status" value="1"/>
</dbReference>
<evidence type="ECO:0000256" key="1">
    <source>
        <dbReference type="ARBA" id="ARBA00006826"/>
    </source>
</evidence>
<dbReference type="GO" id="GO:0051693">
    <property type="term" value="P:actin filament capping"/>
    <property type="evidence" value="ECO:0007669"/>
    <property type="project" value="UniProtKB-KW"/>
</dbReference>
<protein>
    <recommendedName>
        <fullName evidence="6">PH domain-containing protein</fullName>
    </recommendedName>
</protein>
<proteinExistence type="inferred from homology"/>
<feature type="compositionally biased region" description="Basic and acidic residues" evidence="5">
    <location>
        <begin position="362"/>
        <end position="457"/>
    </location>
</feature>
<dbReference type="PRINTS" id="PR00683">
    <property type="entry name" value="SPECTRINPH"/>
</dbReference>
<feature type="compositionally biased region" description="Basic and acidic residues" evidence="5">
    <location>
        <begin position="334"/>
        <end position="351"/>
    </location>
</feature>
<dbReference type="InterPro" id="IPR041681">
    <property type="entry name" value="PH_9"/>
</dbReference>
<sequence>MMCWKELLSCCEECRVQITTEADKLRFFSLVRDQLMWMDSIICQIGTGEKPRDVSSVEVLMNYHQSLKSEVEARRHSMVECVEMGKTLLAARNPAGPEIKEKLDKVVSKQHELSEKWDKHWEALQQLLEVHQFAQEAVVAEAWLTAQEPLLNSSELGTTASWEERFSSLRRLTSVEKLKAEQGKLPPTPLLGRKVFLEPQDSPVQPPVSPVMRQTIYEQTEPSSPPSPSVRRMSSLAPNYSPVMNGYRGTSDSRQAPPAPSSIASIATAAMLVSANQARDGASTLRTQVSKAVSALQSGRAPEEPEQKSQYLRQAKIKHLDDAVTPLLVASRLEKSRERGRERESGPDRDVNIMAEVVLQEPCRERLHSEPTRGPRGSRTERAADSARRDELPQEVWREQERRRTLERQTSSEHEAPGGHEARRRERDRYKPERQESSEPDREQSDRRSAGGEKRSTMAEIVEQIQEREAAQARGEVPRLPNGLPEKSSRLDRPRARDRPKPRRRPRPKEGGEPSRRSRSAPAQSPAAPQPPTHTAHQEGFLFRKLDIESMKKSTNSRSWVNLYCVLNKGELGFYKDAKSTGTPYNNEPTLSLGHCQCDVTNGYKKKKNVFTLKTKDGSEYLFHAKDEDDLKAWVGSISTSISEHEEIGKWGQPQPTTSSTDEGTRQEGSKAENRSDRGPERGSDRGPDRGVDRGTEKEKDKVERSEKTAKSESKRSDKSSKKK</sequence>
<dbReference type="Proteomes" id="UP001460270">
    <property type="component" value="Unassembled WGS sequence"/>
</dbReference>
<evidence type="ECO:0000256" key="3">
    <source>
        <dbReference type="ARBA" id="ARBA00022737"/>
    </source>
</evidence>
<comment type="similarity">
    <text evidence="1">Belongs to the spectrin family.</text>
</comment>
<dbReference type="PROSITE" id="PS50003">
    <property type="entry name" value="PH_DOMAIN"/>
    <property type="match status" value="1"/>
</dbReference>
<name>A0AAW0MMK0_9GOBI</name>
<dbReference type="GO" id="GO:0005543">
    <property type="term" value="F:phospholipid binding"/>
    <property type="evidence" value="ECO:0007669"/>
    <property type="project" value="InterPro"/>
</dbReference>
<dbReference type="PANTHER" id="PTHR11915">
    <property type="entry name" value="SPECTRIN/FILAMIN RELATED CYTOSKELETAL PROTEIN"/>
    <property type="match status" value="1"/>
</dbReference>
<dbReference type="GO" id="GO:0003779">
    <property type="term" value="F:actin binding"/>
    <property type="evidence" value="ECO:0007669"/>
    <property type="project" value="UniProtKB-KW"/>
</dbReference>
<dbReference type="InterPro" id="IPR002017">
    <property type="entry name" value="Spectrin_repeat"/>
</dbReference>
<dbReference type="CDD" id="cd00176">
    <property type="entry name" value="SPEC"/>
    <property type="match status" value="1"/>
</dbReference>